<dbReference type="RefSeq" id="WP_198841660.1">
    <property type="nucleotide sequence ID" value="NZ_JAEHFJ010000005.1"/>
</dbReference>
<name>A0ABS0WSM0_9FLAO</name>
<evidence type="ECO:0000313" key="2">
    <source>
        <dbReference type="Proteomes" id="UP000623301"/>
    </source>
</evidence>
<dbReference type="EMBL" id="JAEHFJ010000005">
    <property type="protein sequence ID" value="MBJ2174952.1"/>
    <property type="molecule type" value="Genomic_DNA"/>
</dbReference>
<protein>
    <submittedName>
        <fullName evidence="1">Uncharacterized protein</fullName>
    </submittedName>
</protein>
<dbReference type="Proteomes" id="UP000623301">
    <property type="component" value="Unassembled WGS sequence"/>
</dbReference>
<keyword evidence="2" id="KW-1185">Reference proteome</keyword>
<proteinExistence type="predicted"/>
<gene>
    <name evidence="1" type="ORF">JBL43_11935</name>
</gene>
<sequence>MRFNIFTQIDFMRLLFLCVLMILFANCKSKSNTIPSLKTLQKQTFELEKCATNTNCSIEITPNSNLLIEQDELQNTYIKLAPGNNTIVKYEFKRKELPNVADGNYSELIYFEIDENNKQLFLTNGALQNVKMIYGRFCYCKDGTSGYFKVTQGRLKLIKNNKELRIDLNFKVGKIPQLLTEIKETITFK</sequence>
<reference evidence="1 2" key="1">
    <citation type="submission" date="2020-12" db="EMBL/GenBank/DDBJ databases">
        <title>Aureibaculum luteum sp. nov. and Aureibaculum flavum sp. nov., novel members of the family Flavobacteriaceae isolated from Antarctic intertidal sediments.</title>
        <authorList>
            <person name="He X."/>
            <person name="Zhang X."/>
        </authorList>
    </citation>
    <scope>NUCLEOTIDE SEQUENCE [LARGE SCALE GENOMIC DNA]</scope>
    <source>
        <strain evidence="1 2">A20</strain>
    </source>
</reference>
<accession>A0ABS0WSM0</accession>
<evidence type="ECO:0000313" key="1">
    <source>
        <dbReference type="EMBL" id="MBJ2174952.1"/>
    </source>
</evidence>
<organism evidence="1 2">
    <name type="scientific">Aureibaculum flavum</name>
    <dbReference type="NCBI Taxonomy" id="2795986"/>
    <lineage>
        <taxon>Bacteria</taxon>
        <taxon>Pseudomonadati</taxon>
        <taxon>Bacteroidota</taxon>
        <taxon>Flavobacteriia</taxon>
        <taxon>Flavobacteriales</taxon>
        <taxon>Flavobacteriaceae</taxon>
        <taxon>Aureibaculum</taxon>
    </lineage>
</organism>
<comment type="caution">
    <text evidence="1">The sequence shown here is derived from an EMBL/GenBank/DDBJ whole genome shotgun (WGS) entry which is preliminary data.</text>
</comment>